<organism evidence="1 2">
    <name type="scientific">Trichomalopsis sarcophagae</name>
    <dbReference type="NCBI Taxonomy" id="543379"/>
    <lineage>
        <taxon>Eukaryota</taxon>
        <taxon>Metazoa</taxon>
        <taxon>Ecdysozoa</taxon>
        <taxon>Arthropoda</taxon>
        <taxon>Hexapoda</taxon>
        <taxon>Insecta</taxon>
        <taxon>Pterygota</taxon>
        <taxon>Neoptera</taxon>
        <taxon>Endopterygota</taxon>
        <taxon>Hymenoptera</taxon>
        <taxon>Apocrita</taxon>
        <taxon>Proctotrupomorpha</taxon>
        <taxon>Chalcidoidea</taxon>
        <taxon>Pteromalidae</taxon>
        <taxon>Pteromalinae</taxon>
        <taxon>Trichomalopsis</taxon>
    </lineage>
</organism>
<dbReference type="EMBL" id="NNAY01001507">
    <property type="protein sequence ID" value="OXU23757.1"/>
    <property type="molecule type" value="Genomic_DNA"/>
</dbReference>
<keyword evidence="2" id="KW-1185">Reference proteome</keyword>
<dbReference type="AlphaFoldDB" id="A0A232EZR6"/>
<evidence type="ECO:0000313" key="2">
    <source>
        <dbReference type="Proteomes" id="UP000215335"/>
    </source>
</evidence>
<dbReference type="STRING" id="543379.A0A232EZR6"/>
<sequence length="309" mass="35419">MALCDEKDEYEEIIEKSASEKSRATTCDLVLQSESDNQDVALEENNFSLNEDTISNNECSESTFIQKLRNWIVKSQIPQIYSDKLLKIFKEDRYPQMIPSCTKAFLNSDLKFNIQEMEEDRYPQMIPSCTKAFLNSDLKFNIQEMEVSVGSMCEFYHFGIKKKLQDVVKVKLHESNLLQLSVNIDGFSPFKSSTLVVWAILVKIFKKGGVYYKLFTASVYAGHGKPKNQHDYLKSFFQEVQEMISDEQEKVLGIMKTPSVSLLTLLDPPNRHGVTVCSGPNASALPRMYQEDFRIFADCIRTQDSIQCN</sequence>
<reference evidence="1 2" key="1">
    <citation type="journal article" date="2017" name="Curr. Biol.">
        <title>The Evolution of Venom by Co-option of Single-Copy Genes.</title>
        <authorList>
            <person name="Martinson E.O."/>
            <person name="Mrinalini"/>
            <person name="Kelkar Y.D."/>
            <person name="Chang C.H."/>
            <person name="Werren J.H."/>
        </authorList>
    </citation>
    <scope>NUCLEOTIDE SEQUENCE [LARGE SCALE GENOMIC DNA]</scope>
    <source>
        <strain evidence="1 2">Alberta</strain>
        <tissue evidence="1">Whole body</tissue>
    </source>
</reference>
<evidence type="ECO:0000313" key="1">
    <source>
        <dbReference type="EMBL" id="OXU23757.1"/>
    </source>
</evidence>
<comment type="caution">
    <text evidence="1">The sequence shown here is derived from an EMBL/GenBank/DDBJ whole genome shotgun (WGS) entry which is preliminary data.</text>
</comment>
<name>A0A232EZR6_9HYME</name>
<accession>A0A232EZR6</accession>
<gene>
    <name evidence="1" type="ORF">TSAR_001321</name>
</gene>
<protein>
    <submittedName>
        <fullName evidence="1">Uncharacterized protein</fullName>
    </submittedName>
</protein>
<proteinExistence type="predicted"/>
<dbReference type="Proteomes" id="UP000215335">
    <property type="component" value="Unassembled WGS sequence"/>
</dbReference>